<dbReference type="EMBL" id="BAABWH010000001">
    <property type="protein sequence ID" value="GAA6144187.1"/>
    <property type="molecule type" value="Genomic_DNA"/>
</dbReference>
<evidence type="ECO:0000256" key="4">
    <source>
        <dbReference type="ARBA" id="ARBA00023136"/>
    </source>
</evidence>
<name>A0ABP9ZVR5_9GAMM</name>
<accession>A0ABP9ZVR5</accession>
<evidence type="ECO:0000256" key="2">
    <source>
        <dbReference type="ARBA" id="ARBA00022960"/>
    </source>
</evidence>
<gene>
    <name evidence="8" type="ORF">NBRC116585_03040</name>
</gene>
<comment type="caution">
    <text evidence="8">The sequence shown here is derived from an EMBL/GenBank/DDBJ whole genome shotgun (WGS) entry which is preliminary data.</text>
</comment>
<keyword evidence="4" id="KW-0472">Membrane</keyword>
<keyword evidence="7" id="KW-0449">Lipoprotein</keyword>
<keyword evidence="2" id="KW-0133">Cell shape</keyword>
<dbReference type="InterPro" id="IPR028082">
    <property type="entry name" value="Peripla_BP_I"/>
</dbReference>
<dbReference type="Proteomes" id="UP001481413">
    <property type="component" value="Unassembled WGS sequence"/>
</dbReference>
<protein>
    <submittedName>
        <fullName evidence="8">Penicillin-binding protein activator</fullName>
    </submittedName>
</protein>
<organism evidence="8 9">
    <name type="scientific">Thalassolituus maritimus</name>
    <dbReference type="NCBI Taxonomy" id="484498"/>
    <lineage>
        <taxon>Bacteria</taxon>
        <taxon>Pseudomonadati</taxon>
        <taxon>Pseudomonadota</taxon>
        <taxon>Gammaproteobacteria</taxon>
        <taxon>Oceanospirillales</taxon>
        <taxon>Oceanospirillaceae</taxon>
        <taxon>Thalassolituus</taxon>
    </lineage>
</organism>
<keyword evidence="1" id="KW-0732">Signal</keyword>
<dbReference type="PANTHER" id="PTHR38038:SF1">
    <property type="entry name" value="PENICILLIN-BINDING PROTEIN ACTIVATOR LPOA"/>
    <property type="match status" value="1"/>
</dbReference>
<evidence type="ECO:0000256" key="7">
    <source>
        <dbReference type="ARBA" id="ARBA00023288"/>
    </source>
</evidence>
<keyword evidence="5" id="KW-0564">Palmitate</keyword>
<dbReference type="Gene3D" id="1.25.40.650">
    <property type="match status" value="1"/>
</dbReference>
<sequence length="611" mass="67918">MRDTVSEKRLLKSWSQVLLPALTLATFVAGLSGCATTPDSNTAESSQEEIRPELVQQFGYIRQLTDAGEFGAASLQLQQLDLPNLSPAAQAEWYLLMAEAQIAEGNTDAAASQLQQFDLLQNAASDAQQYRATLISAQILELQGDYLAAARERDFVSEVLSETQKQDNYEQLWKNLQRIPAEELQIRADKAPDTRFGAWLELAAISRDHQLTIDEQLAGVNNWRFLYPDHPAAFQLPGALSLLEDIAASRPERIALLLPLSGNLASSGKAIRDGFMAAYYDTLNKGFPAPAITLVDANLMESMDQAYAQAIQSGSQWVVGPLTKQDVQTLENRASLPLPTLALNYGNKQASPFSPLPKELFQFGLAAEDEARQIAEKAWEDGHRRALVMIPEGSWGERIYLAFEARWLALGGEIDETLPYARRAQDYNPPISQLLNVDSSQSRYRTIRSLMRQPVEFEPRRRQDADWIFLVALPEEARQIKPTLAFNFAADLPVYATSHVFSGESDVRKDRDLNGIYFCDVPWLLHDTALKQNVDDVTGGQGGFTRLYAMGADAFRLVARVQQLQAFPDSQIFGNTGALTLDESRRIRRSTDCTRFRGGKPVKLSDAGTVN</sequence>
<evidence type="ECO:0000256" key="3">
    <source>
        <dbReference type="ARBA" id="ARBA00022984"/>
    </source>
</evidence>
<dbReference type="InterPro" id="IPR011990">
    <property type="entry name" value="TPR-like_helical_dom_sf"/>
</dbReference>
<dbReference type="InterPro" id="IPR007443">
    <property type="entry name" value="LpoA"/>
</dbReference>
<dbReference type="RefSeq" id="WP_353293127.1">
    <property type="nucleotide sequence ID" value="NZ_BAABWH010000001.1"/>
</dbReference>
<dbReference type="PANTHER" id="PTHR38038">
    <property type="entry name" value="PENICILLIN-BINDING PROTEIN ACTIVATOR LPOA"/>
    <property type="match status" value="1"/>
</dbReference>
<dbReference type="PROSITE" id="PS51257">
    <property type="entry name" value="PROKAR_LIPOPROTEIN"/>
    <property type="match status" value="1"/>
</dbReference>
<evidence type="ECO:0000256" key="6">
    <source>
        <dbReference type="ARBA" id="ARBA00023237"/>
    </source>
</evidence>
<evidence type="ECO:0000313" key="8">
    <source>
        <dbReference type="EMBL" id="GAA6144187.1"/>
    </source>
</evidence>
<evidence type="ECO:0000256" key="5">
    <source>
        <dbReference type="ARBA" id="ARBA00023139"/>
    </source>
</evidence>
<evidence type="ECO:0000256" key="1">
    <source>
        <dbReference type="ARBA" id="ARBA00022729"/>
    </source>
</evidence>
<proteinExistence type="predicted"/>
<keyword evidence="9" id="KW-1185">Reference proteome</keyword>
<reference evidence="8 9" key="1">
    <citation type="submission" date="2024-04" db="EMBL/GenBank/DDBJ databases">
        <title>Draft genome sequence of Thalassolituus maritimus NBRC 116585.</title>
        <authorList>
            <person name="Miyakawa T."/>
            <person name="Kusuya Y."/>
            <person name="Miura T."/>
        </authorList>
    </citation>
    <scope>NUCLEOTIDE SEQUENCE [LARGE SCALE GENOMIC DNA]</scope>
    <source>
        <strain evidence="8 9">5NW40-0001</strain>
    </source>
</reference>
<dbReference type="SUPFAM" id="SSF53822">
    <property type="entry name" value="Periplasmic binding protein-like I"/>
    <property type="match status" value="1"/>
</dbReference>
<dbReference type="Gene3D" id="3.40.50.2300">
    <property type="match status" value="2"/>
</dbReference>
<dbReference type="Pfam" id="PF04348">
    <property type="entry name" value="LppC"/>
    <property type="match status" value="1"/>
</dbReference>
<keyword evidence="3" id="KW-0573">Peptidoglycan synthesis</keyword>
<dbReference type="CDD" id="cd06339">
    <property type="entry name" value="PBP1_YraM_LppC_lipoprotein-like"/>
    <property type="match status" value="1"/>
</dbReference>
<keyword evidence="6" id="KW-0998">Cell outer membrane</keyword>
<dbReference type="Gene3D" id="1.25.40.10">
    <property type="entry name" value="Tetratricopeptide repeat domain"/>
    <property type="match status" value="1"/>
</dbReference>
<evidence type="ECO:0000313" key="9">
    <source>
        <dbReference type="Proteomes" id="UP001481413"/>
    </source>
</evidence>